<evidence type="ECO:0000313" key="1">
    <source>
        <dbReference type="EMBL" id="TMR22482.1"/>
    </source>
</evidence>
<accession>A0A5S4FP61</accession>
<comment type="caution">
    <text evidence="1">The sequence shown here is derived from an EMBL/GenBank/DDBJ whole genome shotgun (WGS) entry which is preliminary data.</text>
</comment>
<name>A0A5S4FP61_9ACTN</name>
<proteinExistence type="predicted"/>
<sequence length="215" mass="23469">MPVDSALTDLQGVNAAQVSGAIANLEQLILSLAPDDPELPGLRIQFHHVMGIMLWTERAPSENASTSRKGIPAHDGQGEHGAWCPVCAGPLRQTRTGRPAHYCTTICRQKAHRDRHRAGRIAARLTREREGFSDTVALLPPLIAQLQAINQRAQEQLADLRSPGKFVATGWESEVDVVAQQAQRHLANLTATARKHRAGVEDLRRARAAEQQPAS</sequence>
<dbReference type="RefSeq" id="WP_138666138.1">
    <property type="nucleotide sequence ID" value="NZ_VCKY01000029.1"/>
</dbReference>
<evidence type="ECO:0000313" key="2">
    <source>
        <dbReference type="Proteomes" id="UP000309128"/>
    </source>
</evidence>
<keyword evidence="2" id="KW-1185">Reference proteome</keyword>
<reference evidence="1 2" key="1">
    <citation type="submission" date="2019-05" db="EMBL/GenBank/DDBJ databases">
        <title>Draft genome sequence of Nonomuraea turkmeniaca DSM 43926.</title>
        <authorList>
            <person name="Saricaoglu S."/>
            <person name="Isik K."/>
        </authorList>
    </citation>
    <scope>NUCLEOTIDE SEQUENCE [LARGE SCALE GENOMIC DNA]</scope>
    <source>
        <strain evidence="1 2">DSM 43926</strain>
    </source>
</reference>
<dbReference type="EMBL" id="VCKY01000029">
    <property type="protein sequence ID" value="TMR22482.1"/>
    <property type="molecule type" value="Genomic_DNA"/>
</dbReference>
<dbReference type="OrthoDB" id="9795011at2"/>
<dbReference type="AlphaFoldDB" id="A0A5S4FP61"/>
<protein>
    <submittedName>
        <fullName evidence="1">Uncharacterized protein</fullName>
    </submittedName>
</protein>
<organism evidence="1 2">
    <name type="scientific">Nonomuraea turkmeniaca</name>
    <dbReference type="NCBI Taxonomy" id="103838"/>
    <lineage>
        <taxon>Bacteria</taxon>
        <taxon>Bacillati</taxon>
        <taxon>Actinomycetota</taxon>
        <taxon>Actinomycetes</taxon>
        <taxon>Streptosporangiales</taxon>
        <taxon>Streptosporangiaceae</taxon>
        <taxon>Nonomuraea</taxon>
    </lineage>
</organism>
<dbReference type="Proteomes" id="UP000309128">
    <property type="component" value="Unassembled WGS sequence"/>
</dbReference>
<gene>
    <name evidence="1" type="ORF">ETD86_11595</name>
</gene>